<dbReference type="InterPro" id="IPR052765">
    <property type="entry name" value="PGM-Related"/>
</dbReference>
<reference evidence="2 3" key="1">
    <citation type="journal article" date="2016" name="Nat. Commun.">
        <title>Thousands of microbial genomes shed light on interconnected biogeochemical processes in an aquifer system.</title>
        <authorList>
            <person name="Anantharaman K."/>
            <person name="Brown C.T."/>
            <person name="Hug L.A."/>
            <person name="Sharon I."/>
            <person name="Castelle C.J."/>
            <person name="Probst A.J."/>
            <person name="Thomas B.C."/>
            <person name="Singh A."/>
            <person name="Wilkins M.J."/>
            <person name="Karaoz U."/>
            <person name="Brodie E.L."/>
            <person name="Williams K.H."/>
            <person name="Hubbard S.S."/>
            <person name="Banfield J.F."/>
        </authorList>
    </citation>
    <scope>NUCLEOTIDE SEQUENCE [LARGE SCALE GENOMIC DNA]</scope>
</reference>
<dbReference type="SMART" id="SM00855">
    <property type="entry name" value="PGAM"/>
    <property type="match status" value="1"/>
</dbReference>
<dbReference type="Pfam" id="PF00300">
    <property type="entry name" value="His_Phos_1"/>
    <property type="match status" value="1"/>
</dbReference>
<evidence type="ECO:0000313" key="3">
    <source>
        <dbReference type="Proteomes" id="UP000178820"/>
    </source>
</evidence>
<evidence type="ECO:0000313" key="2">
    <source>
        <dbReference type="EMBL" id="OGZ68996.1"/>
    </source>
</evidence>
<feature type="binding site" evidence="1">
    <location>
        <begin position="18"/>
        <end position="25"/>
    </location>
    <ligand>
        <name>substrate</name>
    </ligand>
</feature>
<dbReference type="SUPFAM" id="SSF53254">
    <property type="entry name" value="Phosphoglycerate mutase-like"/>
    <property type="match status" value="1"/>
</dbReference>
<sequence>MGGFMEAIKRPRQLVIIRHAESARNKARQGNIYFADDDARATVKGIPDHKIPITPHGHDQAITTGQYLHRYFDMPDYIYHSGYVRTIQTLDCILEAYSWVERDQIKIRMNPFIRERDPGFAYDMTTQEAEMHFPYLKEYWQTFGGFFARPPGGESLADVTERVYTFLNMLFRDRAGQKVWIIVHGGIIKALRFLLERWTYDQSMKWLPGESPENCGVTTYEYNESQERLILKAYNAIFWK</sequence>
<dbReference type="CDD" id="cd07067">
    <property type="entry name" value="HP_PGM_like"/>
    <property type="match status" value="1"/>
</dbReference>
<dbReference type="Proteomes" id="UP000178820">
    <property type="component" value="Unassembled WGS sequence"/>
</dbReference>
<feature type="binding site" evidence="1">
    <location>
        <position position="85"/>
    </location>
    <ligand>
        <name>substrate</name>
    </ligand>
</feature>
<proteinExistence type="predicted"/>
<accession>A0A1G2I2H3</accession>
<organism evidence="2 3">
    <name type="scientific">Candidatus Staskawiczbacteria bacterium RIFCSPHIGHO2_02_FULL_42_22</name>
    <dbReference type="NCBI Taxonomy" id="1802207"/>
    <lineage>
        <taxon>Bacteria</taxon>
        <taxon>Candidatus Staskawicziibacteriota</taxon>
    </lineage>
</organism>
<protein>
    <recommendedName>
        <fullName evidence="4">Histidine phosphatase family protein</fullName>
    </recommendedName>
</protein>
<dbReference type="InterPro" id="IPR013078">
    <property type="entry name" value="His_Pase_superF_clade-1"/>
</dbReference>
<dbReference type="PANTHER" id="PTHR46192">
    <property type="entry name" value="BROAD-RANGE ACID PHOSPHATASE DET1"/>
    <property type="match status" value="1"/>
</dbReference>
<evidence type="ECO:0008006" key="4">
    <source>
        <dbReference type="Google" id="ProtNLM"/>
    </source>
</evidence>
<name>A0A1G2I2H3_9BACT</name>
<dbReference type="Gene3D" id="3.40.50.1240">
    <property type="entry name" value="Phosphoglycerate mutase-like"/>
    <property type="match status" value="1"/>
</dbReference>
<dbReference type="STRING" id="1802207.A3D44_00330"/>
<dbReference type="EMBL" id="MHOT01000016">
    <property type="protein sequence ID" value="OGZ68996.1"/>
    <property type="molecule type" value="Genomic_DNA"/>
</dbReference>
<evidence type="ECO:0000256" key="1">
    <source>
        <dbReference type="PIRSR" id="PIRSR613078-2"/>
    </source>
</evidence>
<dbReference type="AlphaFoldDB" id="A0A1G2I2H3"/>
<dbReference type="InterPro" id="IPR029033">
    <property type="entry name" value="His_PPase_superfam"/>
</dbReference>
<comment type="caution">
    <text evidence="2">The sequence shown here is derived from an EMBL/GenBank/DDBJ whole genome shotgun (WGS) entry which is preliminary data.</text>
</comment>
<gene>
    <name evidence="2" type="ORF">A3D44_00330</name>
</gene>